<evidence type="ECO:0000259" key="4">
    <source>
        <dbReference type="PROSITE" id="PS50144"/>
    </source>
</evidence>
<organism evidence="5 6">
    <name type="scientific">Miscanthus lutarioriparius</name>
    <dbReference type="NCBI Taxonomy" id="422564"/>
    <lineage>
        <taxon>Eukaryota</taxon>
        <taxon>Viridiplantae</taxon>
        <taxon>Streptophyta</taxon>
        <taxon>Embryophyta</taxon>
        <taxon>Tracheophyta</taxon>
        <taxon>Spermatophyta</taxon>
        <taxon>Magnoliopsida</taxon>
        <taxon>Liliopsida</taxon>
        <taxon>Poales</taxon>
        <taxon>Poaceae</taxon>
        <taxon>PACMAD clade</taxon>
        <taxon>Panicoideae</taxon>
        <taxon>Andropogonodae</taxon>
        <taxon>Andropogoneae</taxon>
        <taxon>Saccharinae</taxon>
        <taxon>Miscanthus</taxon>
    </lineage>
</organism>
<gene>
    <name evidence="5" type="ORF">NCGR_LOCUS48093</name>
</gene>
<comment type="caution">
    <text evidence="5">The sequence shown here is derived from an EMBL/GenBank/DDBJ whole genome shotgun (WGS) entry which is preliminary data.</text>
</comment>
<dbReference type="OrthoDB" id="598013at2759"/>
<dbReference type="PROSITE" id="PS50144">
    <property type="entry name" value="MATH"/>
    <property type="match status" value="1"/>
</dbReference>
<dbReference type="Pfam" id="PF24570">
    <property type="entry name" value="BACK_BPM_SPOP"/>
    <property type="match status" value="1"/>
</dbReference>
<dbReference type="PANTHER" id="PTHR26379">
    <property type="entry name" value="BTB/POZ AND MATH DOMAIN-CONTAINING PROTEIN 1"/>
    <property type="match status" value="1"/>
</dbReference>
<feature type="domain" description="MATH" evidence="4">
    <location>
        <begin position="12"/>
        <end position="139"/>
    </location>
</feature>
<dbReference type="SMART" id="SM00225">
    <property type="entry name" value="BTB"/>
    <property type="match status" value="1"/>
</dbReference>
<dbReference type="EMBL" id="CAJGYO010000013">
    <property type="protein sequence ID" value="CAD6264788.1"/>
    <property type="molecule type" value="Genomic_DNA"/>
</dbReference>
<keyword evidence="6" id="KW-1185">Reference proteome</keyword>
<dbReference type="InterPro" id="IPR045005">
    <property type="entry name" value="BPM1-6"/>
</dbReference>
<dbReference type="Gene3D" id="3.30.710.10">
    <property type="entry name" value="Potassium Channel Kv1.1, Chain A"/>
    <property type="match status" value="1"/>
</dbReference>
<dbReference type="Gene3D" id="1.25.40.420">
    <property type="match status" value="1"/>
</dbReference>
<dbReference type="PROSITE" id="PS50097">
    <property type="entry name" value="BTB"/>
    <property type="match status" value="1"/>
</dbReference>
<dbReference type="SUPFAM" id="SSF49599">
    <property type="entry name" value="TRAF domain-like"/>
    <property type="match status" value="1"/>
</dbReference>
<dbReference type="Pfam" id="PF22486">
    <property type="entry name" value="MATH_2"/>
    <property type="match status" value="1"/>
</dbReference>
<comment type="pathway">
    <text evidence="1">Protein modification; protein ubiquitination.</text>
</comment>
<protein>
    <submittedName>
        <fullName evidence="5">Uncharacterized protein</fullName>
    </submittedName>
</protein>
<feature type="domain" description="BTB" evidence="3">
    <location>
        <begin position="168"/>
        <end position="235"/>
    </location>
</feature>
<dbReference type="PANTHER" id="PTHR26379:SF469">
    <property type="entry name" value="MAB1"/>
    <property type="match status" value="1"/>
</dbReference>
<dbReference type="Proteomes" id="UP000604825">
    <property type="component" value="Unassembled WGS sequence"/>
</dbReference>
<evidence type="ECO:0000313" key="5">
    <source>
        <dbReference type="EMBL" id="CAD6264788.1"/>
    </source>
</evidence>
<sequence length="335" mass="37353">MSASVFDFDSCSFTHQFKLNFLETEKVAIGHLVSSEVISAGGHLWKIDCYPRGEESDSGKFLSIFLQHESKSEGVKAIFEAFVMDKDGTPSSSHRNRLVHVFAPMDSDNDNRGWPCFVERSVLESLYVTNGSFIIMCGVKVEQHDPLELPPSDIGCHLGLLLDCTDGSDVSFIIDGEMFPAHRAVLVARSPVFKAQILGSMADANMSSISLHDIAPATFRVMLRFIYTDAYPEDDELGDSPDDMVRYLLAAVDRFALDRLKILCAADLRDNMSVDTVADTLICAETHNCPQLKKKCFDFIAEEKNFKKVVLTDGFFQLAQQFPSIIDELKLKVRA</sequence>
<dbReference type="Gene3D" id="2.60.210.10">
    <property type="entry name" value="Apoptosis, Tumor Necrosis Factor Receptor Associated Protein 2, Chain A"/>
    <property type="match status" value="1"/>
</dbReference>
<proteinExistence type="inferred from homology"/>
<dbReference type="InterPro" id="IPR002083">
    <property type="entry name" value="MATH/TRAF_dom"/>
</dbReference>
<dbReference type="CDD" id="cd00121">
    <property type="entry name" value="MATH"/>
    <property type="match status" value="1"/>
</dbReference>
<dbReference type="InterPro" id="IPR011333">
    <property type="entry name" value="SKP1/BTB/POZ_sf"/>
</dbReference>
<dbReference type="InterPro" id="IPR056423">
    <property type="entry name" value="BACK_BPM_SPOP"/>
</dbReference>
<dbReference type="InterPro" id="IPR008974">
    <property type="entry name" value="TRAF-like"/>
</dbReference>
<evidence type="ECO:0000256" key="2">
    <source>
        <dbReference type="ARBA" id="ARBA00010846"/>
    </source>
</evidence>
<reference evidence="5" key="1">
    <citation type="submission" date="2020-10" db="EMBL/GenBank/DDBJ databases">
        <authorList>
            <person name="Han B."/>
            <person name="Lu T."/>
            <person name="Zhao Q."/>
            <person name="Huang X."/>
            <person name="Zhao Y."/>
        </authorList>
    </citation>
    <scope>NUCLEOTIDE SEQUENCE</scope>
</reference>
<dbReference type="InterPro" id="IPR000210">
    <property type="entry name" value="BTB/POZ_dom"/>
</dbReference>
<dbReference type="GO" id="GO:0016567">
    <property type="term" value="P:protein ubiquitination"/>
    <property type="evidence" value="ECO:0007669"/>
    <property type="project" value="InterPro"/>
</dbReference>
<evidence type="ECO:0000259" key="3">
    <source>
        <dbReference type="PROSITE" id="PS50097"/>
    </source>
</evidence>
<dbReference type="Pfam" id="PF00651">
    <property type="entry name" value="BTB"/>
    <property type="match status" value="1"/>
</dbReference>
<name>A0A811R402_9POAL</name>
<evidence type="ECO:0000313" key="6">
    <source>
        <dbReference type="Proteomes" id="UP000604825"/>
    </source>
</evidence>
<dbReference type="SUPFAM" id="SSF54695">
    <property type="entry name" value="POZ domain"/>
    <property type="match status" value="1"/>
</dbReference>
<evidence type="ECO:0000256" key="1">
    <source>
        <dbReference type="ARBA" id="ARBA00004906"/>
    </source>
</evidence>
<comment type="similarity">
    <text evidence="2">Belongs to the Tdpoz family.</text>
</comment>
<dbReference type="AlphaFoldDB" id="A0A811R402"/>
<accession>A0A811R402</accession>